<accession>A0A6L6PV40</accession>
<evidence type="ECO:0000313" key="2">
    <source>
        <dbReference type="EMBL" id="MTW01413.1"/>
    </source>
</evidence>
<proteinExistence type="predicted"/>
<comment type="caution">
    <text evidence="2">The sequence shown here is derived from an EMBL/GenBank/DDBJ whole genome shotgun (WGS) entry which is preliminary data.</text>
</comment>
<evidence type="ECO:0000313" key="3">
    <source>
        <dbReference type="Proteomes" id="UP000484015"/>
    </source>
</evidence>
<sequence length="84" mass="9890">MLDEQIRRQFIGEVWRRYEELQNWAIANWPDPENPLSTSDFVEGRKEILNLGQGRARWRQAVQAGAEPEHGGKQYEQVTPMPWP</sequence>
<dbReference type="EMBL" id="WNLA01000002">
    <property type="protein sequence ID" value="MTW01413.1"/>
    <property type="molecule type" value="Genomic_DNA"/>
</dbReference>
<dbReference type="RefSeq" id="WP_155437827.1">
    <property type="nucleotide sequence ID" value="NZ_WNLA01000002.1"/>
</dbReference>
<name>A0A6L6PV40_9BURK</name>
<reference evidence="2 3" key="1">
    <citation type="submission" date="2019-11" db="EMBL/GenBank/DDBJ databases">
        <title>Type strains purchased from KCTC, JCM and DSMZ.</title>
        <authorList>
            <person name="Lu H."/>
        </authorList>
    </citation>
    <scope>NUCLEOTIDE SEQUENCE [LARGE SCALE GENOMIC DNA]</scope>
    <source>
        <strain evidence="2 3">KCTC 42409</strain>
    </source>
</reference>
<keyword evidence="3" id="KW-1185">Reference proteome</keyword>
<feature type="region of interest" description="Disordered" evidence="1">
    <location>
        <begin position="61"/>
        <end position="84"/>
    </location>
</feature>
<evidence type="ECO:0000256" key="1">
    <source>
        <dbReference type="SAM" id="MobiDB-lite"/>
    </source>
</evidence>
<protein>
    <submittedName>
        <fullName evidence="2">Uncharacterized protein</fullName>
    </submittedName>
</protein>
<organism evidence="2 3">
    <name type="scientific">Pseudoduganella ginsengisoli</name>
    <dbReference type="NCBI Taxonomy" id="1462440"/>
    <lineage>
        <taxon>Bacteria</taxon>
        <taxon>Pseudomonadati</taxon>
        <taxon>Pseudomonadota</taxon>
        <taxon>Betaproteobacteria</taxon>
        <taxon>Burkholderiales</taxon>
        <taxon>Oxalobacteraceae</taxon>
        <taxon>Telluria group</taxon>
        <taxon>Pseudoduganella</taxon>
    </lineage>
</organism>
<dbReference type="Proteomes" id="UP000484015">
    <property type="component" value="Unassembled WGS sequence"/>
</dbReference>
<dbReference type="OrthoDB" id="5705788at2"/>
<gene>
    <name evidence="2" type="ORF">GM668_04850</name>
</gene>
<dbReference type="AlphaFoldDB" id="A0A6L6PV40"/>